<dbReference type="RefSeq" id="YP_009148391.1">
    <property type="nucleotide sequence ID" value="NC_027348.2"/>
</dbReference>
<dbReference type="EMBL" id="KM879221">
    <property type="protein sequence ID" value="AIU44282.1"/>
    <property type="molecule type" value="Genomic_DNA"/>
</dbReference>
<reference evidence="2" key="1">
    <citation type="submission" date="2014-10" db="EMBL/GenBank/DDBJ databases">
        <title>Draft genome sequence of lytic bacteriophage specific to a multidrug resistant bacterium Delftia tsuruhatensis ARB-1.</title>
        <authorList>
            <person name="Bhattacharjee A.S."/>
            <person name="Motlagh A.M."/>
            <person name="Goel R."/>
        </authorList>
    </citation>
    <scope>NUCLEOTIDE SEQUENCE [LARGE SCALE GENOMIC DNA]</scope>
</reference>
<gene>
    <name evidence="1" type="ORF">RG2014_028</name>
</gene>
<evidence type="ECO:0000313" key="1">
    <source>
        <dbReference type="EMBL" id="AIU44282.1"/>
    </source>
</evidence>
<protein>
    <submittedName>
        <fullName evidence="1">Uncharacterized protein</fullName>
    </submittedName>
</protein>
<dbReference type="Proteomes" id="UP000030040">
    <property type="component" value="Segment"/>
</dbReference>
<sequence>MAFAIMNIVLAPMKDFPKDSAPRDYYVLRDIDGEYDVVLAYRDYQGRWRSYDDCENIPGEVLAWANVPSQEELKEMLAKVQS</sequence>
<proteinExistence type="predicted"/>
<accession>A0A097PAJ5</accession>
<keyword evidence="2" id="KW-1185">Reference proteome</keyword>
<name>A0A097PAJ5_9CAUD</name>
<evidence type="ECO:0000313" key="2">
    <source>
        <dbReference type="Proteomes" id="UP000030040"/>
    </source>
</evidence>
<dbReference type="GeneID" id="24638713"/>
<dbReference type="KEGG" id="vg:24638713"/>
<organism evidence="1 2">
    <name type="scientific">Delftia phage RG-2014</name>
    <dbReference type="NCBI Taxonomy" id="1563661"/>
    <lineage>
        <taxon>Viruses</taxon>
        <taxon>Duplodnaviria</taxon>
        <taxon>Heunggongvirae</taxon>
        <taxon>Uroviricota</taxon>
        <taxon>Caudoviricetes</taxon>
        <taxon>Schitoviridae</taxon>
        <taxon>Dendoorenvirus</taxon>
        <taxon>Dendoorenvirus RG2014</taxon>
    </lineage>
</organism>